<dbReference type="Proteomes" id="UP000179807">
    <property type="component" value="Unassembled WGS sequence"/>
</dbReference>
<dbReference type="OrthoDB" id="10648481at2759"/>
<evidence type="ECO:0000313" key="2">
    <source>
        <dbReference type="Proteomes" id="UP000179807"/>
    </source>
</evidence>
<organism evidence="1 2">
    <name type="scientific">Tritrichomonas foetus</name>
    <dbReference type="NCBI Taxonomy" id="1144522"/>
    <lineage>
        <taxon>Eukaryota</taxon>
        <taxon>Metamonada</taxon>
        <taxon>Parabasalia</taxon>
        <taxon>Tritrichomonadida</taxon>
        <taxon>Tritrichomonadidae</taxon>
        <taxon>Tritrichomonas</taxon>
    </lineage>
</organism>
<evidence type="ECO:0000313" key="1">
    <source>
        <dbReference type="EMBL" id="OHT09281.1"/>
    </source>
</evidence>
<dbReference type="RefSeq" id="XP_068362417.1">
    <property type="nucleotide sequence ID" value="XM_068502221.1"/>
</dbReference>
<keyword evidence="2" id="KW-1185">Reference proteome</keyword>
<dbReference type="GeneID" id="94836925"/>
<gene>
    <name evidence="1" type="ORF">TRFO_21848</name>
</gene>
<dbReference type="VEuPathDB" id="TrichDB:TRFO_21848"/>
<dbReference type="EMBL" id="MLAK01000643">
    <property type="protein sequence ID" value="OHT09281.1"/>
    <property type="molecule type" value="Genomic_DNA"/>
</dbReference>
<dbReference type="AlphaFoldDB" id="A0A1J4KCY2"/>
<accession>A0A1J4KCY2</accession>
<proteinExistence type="predicted"/>
<comment type="caution">
    <text evidence="1">The sequence shown here is derived from an EMBL/GenBank/DDBJ whole genome shotgun (WGS) entry which is preliminary data.</text>
</comment>
<reference evidence="1" key="1">
    <citation type="submission" date="2016-10" db="EMBL/GenBank/DDBJ databases">
        <authorList>
            <person name="Benchimol M."/>
            <person name="Almeida L.G."/>
            <person name="Vasconcelos A.T."/>
            <person name="Perreira-Neves A."/>
            <person name="Rosa I.A."/>
            <person name="Tasca T."/>
            <person name="Bogo M.R."/>
            <person name="de Souza W."/>
        </authorList>
    </citation>
    <scope>NUCLEOTIDE SEQUENCE [LARGE SCALE GENOMIC DNA]</scope>
    <source>
        <strain evidence="1">K</strain>
    </source>
</reference>
<protein>
    <submittedName>
        <fullName evidence="1">Uncharacterized protein</fullName>
    </submittedName>
</protein>
<name>A0A1J4KCY2_9EUKA</name>
<sequence length="471" mass="54610">MIEVVMNSPRHSSFEIENMQSLSNCTYFDSTPNKNRSSPDLSMYLDKIDQSSNRFQKLFKNPNILRLFNSHHPQLLLYLCDRIEDLILLSFDKTDEHLSKFVFYYLLISTDLAIHQALISDDVLKRTSIIALNRKDDLFALTRAIQLLQYTIQSITNEFPYTLSFLCMFLPYINESCVFYFYQSICSCDECYNSVQNWLVEINFPNLLVEELYQIYRKAQFDDENEVQKAINILKLISFCKDSNKFGKMFLKTKLIEVLNDEWHVNKGNLVNDILLNELWITTSIFYSCETAPLMRGLFQKAVELMTEPYCKLDQYRISVIDVISSMLQVDELLQPFIANSHLEETVLRLVIQFPGHSFLQNSLLKLCSTAFEIPIIKDHFARALISSLVFEAANVYNNSILAFTCDLVQAAINAGHTDKLFLNGLKSMLGFDEFMNSILKPRMKLMKNGYGGRLPIFKQKAMVYDLDLVL</sequence>